<reference evidence="3" key="1">
    <citation type="journal article" date="2014" name="Proc. Natl. Acad. Sci. U.S.A.">
        <title>Extensive sampling of basidiomycete genomes demonstrates inadequacy of the white-rot/brown-rot paradigm for wood decay fungi.</title>
        <authorList>
            <person name="Riley R."/>
            <person name="Salamov A.A."/>
            <person name="Brown D.W."/>
            <person name="Nagy L.G."/>
            <person name="Floudas D."/>
            <person name="Held B.W."/>
            <person name="Levasseur A."/>
            <person name="Lombard V."/>
            <person name="Morin E."/>
            <person name="Otillar R."/>
            <person name="Lindquist E.A."/>
            <person name="Sun H."/>
            <person name="LaButti K.M."/>
            <person name="Schmutz J."/>
            <person name="Jabbour D."/>
            <person name="Luo H."/>
            <person name="Baker S.E."/>
            <person name="Pisabarro A.G."/>
            <person name="Walton J.D."/>
            <person name="Blanchette R.A."/>
            <person name="Henrissat B."/>
            <person name="Martin F."/>
            <person name="Cullen D."/>
            <person name="Hibbett D.S."/>
            <person name="Grigoriev I.V."/>
        </authorList>
    </citation>
    <scope>NUCLEOTIDE SEQUENCE [LARGE SCALE GENOMIC DNA]</scope>
    <source>
        <strain evidence="3">CBS 339.88</strain>
    </source>
</reference>
<dbReference type="InterPro" id="IPR011021">
    <property type="entry name" value="Arrestin-like_N"/>
</dbReference>
<dbReference type="Gene3D" id="2.60.40.640">
    <property type="match status" value="1"/>
</dbReference>
<dbReference type="Proteomes" id="UP000027222">
    <property type="component" value="Unassembled WGS sequence"/>
</dbReference>
<dbReference type="Pfam" id="PF00339">
    <property type="entry name" value="Arrestin_N"/>
    <property type="match status" value="1"/>
</dbReference>
<name>A0A067T1B9_GALM3</name>
<protein>
    <recommendedName>
        <fullName evidence="1">Arrestin-like N-terminal domain-containing protein</fullName>
    </recommendedName>
</protein>
<evidence type="ECO:0000313" key="2">
    <source>
        <dbReference type="EMBL" id="KDR76940.1"/>
    </source>
</evidence>
<keyword evidence="3" id="KW-1185">Reference proteome</keyword>
<evidence type="ECO:0000259" key="1">
    <source>
        <dbReference type="Pfam" id="PF00339"/>
    </source>
</evidence>
<dbReference type="EMBL" id="KL142377">
    <property type="protein sequence ID" value="KDR76940.1"/>
    <property type="molecule type" value="Genomic_DNA"/>
</dbReference>
<dbReference type="OrthoDB" id="3261578at2759"/>
<dbReference type="InterPro" id="IPR014752">
    <property type="entry name" value="Arrestin-like_C"/>
</dbReference>
<feature type="domain" description="Arrestin-like N-terminal" evidence="1">
    <location>
        <begin position="85"/>
        <end position="205"/>
    </location>
</feature>
<dbReference type="HOGENOM" id="CLU_025691_0_0_1"/>
<gene>
    <name evidence="2" type="ORF">GALMADRAFT_420148</name>
</gene>
<sequence length="416" mass="46830">MATPGPSGGPLPPSYANDLYGVMFDQVNNLPAYSQSQSEGLPRPAVQREPKEFDYTIEKRGEPFLVMTLITTGPQSPNNTPIILEGSPVKGKIQLSLKKPDSILSIILTIKGMIVTGGGTDFDGYTFVFLDQKHTVWSQEEGQPALNGDYTWPFSIDLPEEVKMSEGVDRQPKMFRLPQTFHQRFIHATIKYEVEVKITRKGILKSNDTFVQLECHYFGWVTTHGIFVRLSAPFIYIPVIRPPPIPPLRRLAYEEGTPLLGPKVDPDGWFLPKTLEIKGTSFNNHPASVECRLFLAKPLSYTRGSVIPLFLALESDDKQVLDLLSSPQEISVRVRRRTRYNAEPHKAFESKVWRDEVDHSQRAVWSHATDYAGGEPPDRLRMLNGELHLKPEMAPTSAMGNYSVSVRQFLFVFSSA</sequence>
<organism evidence="2 3">
    <name type="scientific">Galerina marginata (strain CBS 339.88)</name>
    <dbReference type="NCBI Taxonomy" id="685588"/>
    <lineage>
        <taxon>Eukaryota</taxon>
        <taxon>Fungi</taxon>
        <taxon>Dikarya</taxon>
        <taxon>Basidiomycota</taxon>
        <taxon>Agaricomycotina</taxon>
        <taxon>Agaricomycetes</taxon>
        <taxon>Agaricomycetidae</taxon>
        <taxon>Agaricales</taxon>
        <taxon>Agaricineae</taxon>
        <taxon>Strophariaceae</taxon>
        <taxon>Galerina</taxon>
    </lineage>
</organism>
<proteinExistence type="predicted"/>
<dbReference type="AlphaFoldDB" id="A0A067T1B9"/>
<evidence type="ECO:0000313" key="3">
    <source>
        <dbReference type="Proteomes" id="UP000027222"/>
    </source>
</evidence>
<accession>A0A067T1B9</accession>